<evidence type="ECO:0000256" key="1">
    <source>
        <dbReference type="ARBA" id="ARBA00023002"/>
    </source>
</evidence>
<comment type="caution">
    <text evidence="2">The sequence shown here is derived from an EMBL/GenBank/DDBJ whole genome shotgun (WGS) entry which is preliminary data.</text>
</comment>
<evidence type="ECO:0000313" key="2">
    <source>
        <dbReference type="EMBL" id="KAK9104528.1"/>
    </source>
</evidence>
<sequence length="51" mass="6107">MPYLLRRVEENRRLLSASTLDRQLMRRELVRRIKAAVMEGEVDKVRTSINH</sequence>
<dbReference type="InterPro" id="IPR029041">
    <property type="entry name" value="FAD-linked_oxidoreductase-like"/>
</dbReference>
<protein>
    <submittedName>
        <fullName evidence="2">Uncharacterized protein</fullName>
    </submittedName>
</protein>
<dbReference type="EMBL" id="JBBNAG010000009">
    <property type="protein sequence ID" value="KAK9104528.1"/>
    <property type="molecule type" value="Genomic_DNA"/>
</dbReference>
<reference evidence="2 3" key="1">
    <citation type="submission" date="2024-01" db="EMBL/GenBank/DDBJ databases">
        <title>Genome assemblies of Stephania.</title>
        <authorList>
            <person name="Yang L."/>
        </authorList>
    </citation>
    <scope>NUCLEOTIDE SEQUENCE [LARGE SCALE GENOMIC DNA]</scope>
    <source>
        <strain evidence="2">JXDWG</strain>
        <tissue evidence="2">Leaf</tissue>
    </source>
</reference>
<proteinExistence type="predicted"/>
<dbReference type="Proteomes" id="UP001419268">
    <property type="component" value="Unassembled WGS sequence"/>
</dbReference>
<keyword evidence="3" id="KW-1185">Reference proteome</keyword>
<keyword evidence="1" id="KW-0560">Oxidoreductase</keyword>
<accession>A0AAP0FAT8</accession>
<gene>
    <name evidence="2" type="ORF">Scep_021372</name>
</gene>
<organism evidence="2 3">
    <name type="scientific">Stephania cephalantha</name>
    <dbReference type="NCBI Taxonomy" id="152367"/>
    <lineage>
        <taxon>Eukaryota</taxon>
        <taxon>Viridiplantae</taxon>
        <taxon>Streptophyta</taxon>
        <taxon>Embryophyta</taxon>
        <taxon>Tracheophyta</taxon>
        <taxon>Spermatophyta</taxon>
        <taxon>Magnoliopsida</taxon>
        <taxon>Ranunculales</taxon>
        <taxon>Menispermaceae</taxon>
        <taxon>Menispermoideae</taxon>
        <taxon>Cissampelideae</taxon>
        <taxon>Stephania</taxon>
    </lineage>
</organism>
<name>A0AAP0FAT8_9MAGN</name>
<dbReference type="GO" id="GO:0016491">
    <property type="term" value="F:oxidoreductase activity"/>
    <property type="evidence" value="ECO:0007669"/>
    <property type="project" value="UniProtKB-KW"/>
</dbReference>
<dbReference type="SUPFAM" id="SSF51730">
    <property type="entry name" value="FAD-linked oxidoreductase"/>
    <property type="match status" value="1"/>
</dbReference>
<dbReference type="AlphaFoldDB" id="A0AAP0FAT8"/>
<evidence type="ECO:0000313" key="3">
    <source>
        <dbReference type="Proteomes" id="UP001419268"/>
    </source>
</evidence>